<sequence length="669" mass="65486">MSLGPLANLDPTAVTVWAATIGLFVLVALLRTVFKLNFSILTVLSLGLGIALSLVFNGQVDSLNLLGNIYINLITALVAPLIFVSIISSITYVGSLKKLRSIGLRSVGWLLLTNLIAIVMTLAVAIPLRIGEGVKLADDASTAGFLTSQTAPFDQVVLNFFPKNLFGDLAGNRVVPIIITATVLAVAIVAVSHDGRDVSIVRKFFEQTKDVIYKAVGYVVELTPYAVVVLGATSTAATTSKADALLALLGILLLGFALNFVQAFVVNGLLLKFVAKVSPIAFFKAVLPAQAAAFTTQSSVATLPLSIRQIGTVGVGADVANFTTPIGTTIGMPGCAGVWPMLSAVFTINALGLDYGPGAYAALALIGLLSSIGTAGVPGTAIVTATTVFTAVGLPVQLLVPLVPVSNIVGMPSTMANVSAAVTCAAVVARQTGEFDDGVLRAARRAACGASRAGGAGSVRPGGSVRRSGVGRHGHRRGVVGASAGVGALAGVSGGAGGGAVSVPVGVAADAAASAGQAGAGAAGAVVFGRGVAGGITGGAAGAVGVAAGAGQGSGAVPVSPASLGLGTAASIAADDAPVPVGACGVSGSGKVTTVRFGSPAGSAAAAAAGLAAAPAVPHLALKFGPTIHLSSRSTAGRAGTSRPALSPASVLTADDAPVPVGACGIGSH</sequence>
<dbReference type="InterPro" id="IPR036458">
    <property type="entry name" value="Na:dicarbo_symporter_sf"/>
</dbReference>
<evidence type="ECO:0000256" key="9">
    <source>
        <dbReference type="SAM" id="MobiDB-lite"/>
    </source>
</evidence>
<organism evidence="11 12">
    <name type="scientific">Bifidobacterium leontopitheci</name>
    <dbReference type="NCBI Taxonomy" id="2650774"/>
    <lineage>
        <taxon>Bacteria</taxon>
        <taxon>Bacillati</taxon>
        <taxon>Actinomycetota</taxon>
        <taxon>Actinomycetes</taxon>
        <taxon>Bifidobacteriales</taxon>
        <taxon>Bifidobacteriaceae</taxon>
        <taxon>Bifidobacterium</taxon>
    </lineage>
</organism>
<comment type="caution">
    <text evidence="11">The sequence shown here is derived from an EMBL/GenBank/DDBJ whole genome shotgun (WGS) entry which is preliminary data.</text>
</comment>
<feature type="transmembrane region" description="Helical" evidence="10">
    <location>
        <begin position="107"/>
        <end position="128"/>
    </location>
</feature>
<dbReference type="AlphaFoldDB" id="A0A6I1GKH1"/>
<evidence type="ECO:0000256" key="5">
    <source>
        <dbReference type="ARBA" id="ARBA00022692"/>
    </source>
</evidence>
<dbReference type="SUPFAM" id="SSF118215">
    <property type="entry name" value="Proton glutamate symport protein"/>
    <property type="match status" value="1"/>
</dbReference>
<feature type="transmembrane region" description="Helical" evidence="10">
    <location>
        <begin position="211"/>
        <end position="232"/>
    </location>
</feature>
<comment type="subcellular location">
    <subcellularLocation>
        <location evidence="1">Membrane</location>
        <topology evidence="1">Multi-pass membrane protein</topology>
    </subcellularLocation>
</comment>
<evidence type="ECO:0000256" key="3">
    <source>
        <dbReference type="ARBA" id="ARBA00022031"/>
    </source>
</evidence>
<feature type="transmembrane region" description="Helical" evidence="10">
    <location>
        <begin position="69"/>
        <end position="95"/>
    </location>
</feature>
<feature type="transmembrane region" description="Helical" evidence="10">
    <location>
        <begin position="12"/>
        <end position="30"/>
    </location>
</feature>
<accession>A0A6I1GKH1</accession>
<evidence type="ECO:0000256" key="6">
    <source>
        <dbReference type="ARBA" id="ARBA00022989"/>
    </source>
</evidence>
<feature type="transmembrane region" description="Helical" evidence="10">
    <location>
        <begin position="244"/>
        <end position="270"/>
    </location>
</feature>
<dbReference type="GO" id="GO:0015293">
    <property type="term" value="F:symporter activity"/>
    <property type="evidence" value="ECO:0007669"/>
    <property type="project" value="InterPro"/>
</dbReference>
<proteinExistence type="inferred from homology"/>
<name>A0A6I1GKH1_9BIFI</name>
<feature type="transmembrane region" description="Helical" evidence="10">
    <location>
        <begin position="174"/>
        <end position="191"/>
    </location>
</feature>
<keyword evidence="6 10" id="KW-1133">Transmembrane helix</keyword>
<dbReference type="RefSeq" id="WP_226836161.1">
    <property type="nucleotide sequence ID" value="NZ_JBHSKZ010000020.1"/>
</dbReference>
<dbReference type="InterPro" id="IPR001991">
    <property type="entry name" value="Na-dicarboxylate_symporter"/>
</dbReference>
<evidence type="ECO:0000256" key="1">
    <source>
        <dbReference type="ARBA" id="ARBA00004141"/>
    </source>
</evidence>
<feature type="region of interest" description="Disordered" evidence="9">
    <location>
        <begin position="632"/>
        <end position="651"/>
    </location>
</feature>
<dbReference type="Proteomes" id="UP000441772">
    <property type="component" value="Unassembled WGS sequence"/>
</dbReference>
<feature type="transmembrane region" description="Helical" evidence="10">
    <location>
        <begin position="37"/>
        <end position="57"/>
    </location>
</feature>
<keyword evidence="12" id="KW-1185">Reference proteome</keyword>
<dbReference type="PRINTS" id="PR00173">
    <property type="entry name" value="EDTRNSPORT"/>
</dbReference>
<gene>
    <name evidence="11" type="ORF">F7D09_1659</name>
</gene>
<evidence type="ECO:0000313" key="11">
    <source>
        <dbReference type="EMBL" id="KAB7789867.1"/>
    </source>
</evidence>
<reference evidence="11 12" key="1">
    <citation type="submission" date="2019-09" db="EMBL/GenBank/DDBJ databases">
        <title>Characterization of the phylogenetic diversity of two novel species belonging to the genus Bifidobacterium: Bifidobacterium cebidarum sp. nov. and Bifidobacterium leontopitheci sp. nov.</title>
        <authorList>
            <person name="Lugli G.A."/>
            <person name="Duranti S."/>
            <person name="Milani C."/>
            <person name="Turroni F."/>
            <person name="Ventura M."/>
        </authorList>
    </citation>
    <scope>NUCLEOTIDE SEQUENCE [LARGE SCALE GENOMIC DNA]</scope>
    <source>
        <strain evidence="11 12">LMG 31471</strain>
    </source>
</reference>
<dbReference type="Gene3D" id="1.10.3860.10">
    <property type="entry name" value="Sodium:dicarboxylate symporter"/>
    <property type="match status" value="1"/>
</dbReference>
<dbReference type="PANTHER" id="PTHR42865">
    <property type="entry name" value="PROTON/GLUTAMATE-ASPARTATE SYMPORTER"/>
    <property type="match status" value="1"/>
</dbReference>
<dbReference type="Pfam" id="PF00375">
    <property type="entry name" value="SDF"/>
    <property type="match status" value="1"/>
</dbReference>
<keyword evidence="7 10" id="KW-0472">Membrane</keyword>
<comment type="similarity">
    <text evidence="2">Belongs to the dicarboxylate/amino acid:cation symporter (DAACS) (TC 2.A.23) family.</text>
</comment>
<keyword evidence="4" id="KW-0813">Transport</keyword>
<evidence type="ECO:0000256" key="8">
    <source>
        <dbReference type="ARBA" id="ARBA00031293"/>
    </source>
</evidence>
<evidence type="ECO:0000256" key="4">
    <source>
        <dbReference type="ARBA" id="ARBA00022448"/>
    </source>
</evidence>
<evidence type="ECO:0000313" key="12">
    <source>
        <dbReference type="Proteomes" id="UP000441772"/>
    </source>
</evidence>
<keyword evidence="5 10" id="KW-0812">Transmembrane</keyword>
<dbReference type="PANTHER" id="PTHR42865:SF5">
    <property type="entry name" value="L-CYSTINE TRANSPORTER TCYP"/>
    <property type="match status" value="1"/>
</dbReference>
<evidence type="ECO:0000256" key="7">
    <source>
        <dbReference type="ARBA" id="ARBA00023136"/>
    </source>
</evidence>
<dbReference type="EMBL" id="WBVT01000029">
    <property type="protein sequence ID" value="KAB7789867.1"/>
    <property type="molecule type" value="Genomic_DNA"/>
</dbReference>
<dbReference type="GO" id="GO:0005886">
    <property type="term" value="C:plasma membrane"/>
    <property type="evidence" value="ECO:0007669"/>
    <property type="project" value="TreeGrafter"/>
</dbReference>
<protein>
    <recommendedName>
        <fullName evidence="3">L-cystine uptake protein TcyP</fullName>
    </recommendedName>
    <alternativeName>
        <fullName evidence="8">Transporter of cystine TcyP</fullName>
    </alternativeName>
</protein>
<evidence type="ECO:0000256" key="2">
    <source>
        <dbReference type="ARBA" id="ARBA00006148"/>
    </source>
</evidence>
<evidence type="ECO:0000256" key="10">
    <source>
        <dbReference type="SAM" id="Phobius"/>
    </source>
</evidence>
<dbReference type="GO" id="GO:0015184">
    <property type="term" value="F:L-cystine transmembrane transporter activity"/>
    <property type="evidence" value="ECO:0007669"/>
    <property type="project" value="TreeGrafter"/>
</dbReference>